<evidence type="ECO:0008006" key="4">
    <source>
        <dbReference type="Google" id="ProtNLM"/>
    </source>
</evidence>
<dbReference type="EMBL" id="JAFCIX010000555">
    <property type="protein sequence ID" value="KAH6587602.1"/>
    <property type="molecule type" value="Genomic_DNA"/>
</dbReference>
<feature type="region of interest" description="Disordered" evidence="1">
    <location>
        <begin position="90"/>
        <end position="189"/>
    </location>
</feature>
<dbReference type="InterPro" id="IPR001611">
    <property type="entry name" value="Leu-rich_rpt"/>
</dbReference>
<comment type="caution">
    <text evidence="2">The sequence shown here is derived from an EMBL/GenBank/DDBJ whole genome shotgun (WGS) entry which is preliminary data.</text>
</comment>
<dbReference type="InterPro" id="IPR032675">
    <property type="entry name" value="LRR_dom_sf"/>
</dbReference>
<name>A0ABQ8EW38_9FUNG</name>
<feature type="compositionally biased region" description="Acidic residues" evidence="1">
    <location>
        <begin position="378"/>
        <end position="394"/>
    </location>
</feature>
<feature type="compositionally biased region" description="Polar residues" evidence="1">
    <location>
        <begin position="138"/>
        <end position="174"/>
    </location>
</feature>
<reference evidence="2 3" key="1">
    <citation type="submission" date="2021-02" db="EMBL/GenBank/DDBJ databases">
        <title>Variation within the Batrachochytrium salamandrivorans European outbreak.</title>
        <authorList>
            <person name="Kelly M."/>
            <person name="Pasmans F."/>
            <person name="Shea T.P."/>
            <person name="Munoz J.F."/>
            <person name="Carranza S."/>
            <person name="Cuomo C.A."/>
            <person name="Martel A."/>
        </authorList>
    </citation>
    <scope>NUCLEOTIDE SEQUENCE [LARGE SCALE GENOMIC DNA]</scope>
    <source>
        <strain evidence="2 3">AMFP18/2</strain>
    </source>
</reference>
<dbReference type="Proteomes" id="UP001648503">
    <property type="component" value="Unassembled WGS sequence"/>
</dbReference>
<dbReference type="InterPro" id="IPR042655">
    <property type="entry name" value="LRC72"/>
</dbReference>
<feature type="compositionally biased region" description="Low complexity" evidence="1">
    <location>
        <begin position="116"/>
        <end position="134"/>
    </location>
</feature>
<evidence type="ECO:0000313" key="2">
    <source>
        <dbReference type="EMBL" id="KAH6587602.1"/>
    </source>
</evidence>
<gene>
    <name evidence="2" type="ORF">BASA50_011207</name>
</gene>
<dbReference type="PANTHER" id="PTHR46759">
    <property type="entry name" value="LEUCINE-RICH REPEAT-CONTAINING PROTEIN 72"/>
    <property type="match status" value="1"/>
</dbReference>
<feature type="region of interest" description="Disordered" evidence="1">
    <location>
        <begin position="378"/>
        <end position="413"/>
    </location>
</feature>
<dbReference type="Gene3D" id="3.80.10.10">
    <property type="entry name" value="Ribonuclease Inhibitor"/>
    <property type="match status" value="1"/>
</dbReference>
<accession>A0ABQ8EW38</accession>
<proteinExistence type="predicted"/>
<organism evidence="2 3">
    <name type="scientific">Batrachochytrium salamandrivorans</name>
    <dbReference type="NCBI Taxonomy" id="1357716"/>
    <lineage>
        <taxon>Eukaryota</taxon>
        <taxon>Fungi</taxon>
        <taxon>Fungi incertae sedis</taxon>
        <taxon>Chytridiomycota</taxon>
        <taxon>Chytridiomycota incertae sedis</taxon>
        <taxon>Chytridiomycetes</taxon>
        <taxon>Rhizophydiales</taxon>
        <taxon>Rhizophydiales incertae sedis</taxon>
        <taxon>Batrachochytrium</taxon>
    </lineage>
</organism>
<dbReference type="SUPFAM" id="SSF52058">
    <property type="entry name" value="L domain-like"/>
    <property type="match status" value="1"/>
</dbReference>
<feature type="region of interest" description="Disordered" evidence="1">
    <location>
        <begin position="20"/>
        <end position="73"/>
    </location>
</feature>
<sequence length="501" mass="55920">MPKPPSSIVDYSAPWMKPPSFPTQLIPGNKGTPGTHAVPGSKKAPPVTNKALCKTSSTPLRLKPCPSQPSSTTKALISASGTVLCPLLLPRQSEARTPSTPARRVAERQKPQLKASQRPSQSASSTSTSISAIRKNTPKPSINTTHSGNNSHKPTPRSSAASQTRISSTPTSLGRSIAKSAETHRIPKQKCLVTTKPKKRVESTREKVSRRNISSISELTLDEISESLSVMTHVRLDGEALESIDGLNYIPHLTHLYLHNNMLKNIPNVSSYESTLRFLILSKNKLVEITGIRECTQLELLDISDNLIESFDRDAYPISVMYFMMQGNPCASAPDFRLRVIDSIREIREIDQERVTSTERRISRQVFSGIDHLLQESTSEDLLSDTSDTDDDSTSNDSTNDNTGYVRTEKAGHENLDSKCQDYTYSVESNNDLDFQPSLYDAALLRIMDRSRQRQSKMDSDRRYQENDISVSAIQFKEVVEKWSTRLRTEIKKRFELLGVK</sequence>
<dbReference type="PANTHER" id="PTHR46759:SF1">
    <property type="entry name" value="LEUCINE-RICH REPEAT-CONTAINING PROTEIN 72"/>
    <property type="match status" value="1"/>
</dbReference>
<protein>
    <recommendedName>
        <fullName evidence="4">U2A'/phosphoprotein 32 family A C-terminal domain-containing protein</fullName>
    </recommendedName>
</protein>
<evidence type="ECO:0000256" key="1">
    <source>
        <dbReference type="SAM" id="MobiDB-lite"/>
    </source>
</evidence>
<keyword evidence="3" id="KW-1185">Reference proteome</keyword>
<dbReference type="PROSITE" id="PS51450">
    <property type="entry name" value="LRR"/>
    <property type="match status" value="2"/>
</dbReference>
<evidence type="ECO:0000313" key="3">
    <source>
        <dbReference type="Proteomes" id="UP001648503"/>
    </source>
</evidence>